<feature type="compositionally biased region" description="Acidic residues" evidence="1">
    <location>
        <begin position="491"/>
        <end position="504"/>
    </location>
</feature>
<feature type="compositionally biased region" description="Low complexity" evidence="1">
    <location>
        <begin position="121"/>
        <end position="141"/>
    </location>
</feature>
<feature type="compositionally biased region" description="Low complexity" evidence="1">
    <location>
        <begin position="1"/>
        <end position="25"/>
    </location>
</feature>
<feature type="region of interest" description="Disordered" evidence="1">
    <location>
        <begin position="1"/>
        <end position="270"/>
    </location>
</feature>
<dbReference type="GO" id="GO:0070898">
    <property type="term" value="P:RNA polymerase III preinitiation complex assembly"/>
    <property type="evidence" value="ECO:0007669"/>
    <property type="project" value="TreeGrafter"/>
</dbReference>
<gene>
    <name evidence="3" type="primary">BDP1</name>
    <name evidence="3" type="ORF">EHS24_005066</name>
</gene>
<feature type="compositionally biased region" description="Acidic residues" evidence="1">
    <location>
        <begin position="571"/>
        <end position="580"/>
    </location>
</feature>
<dbReference type="CDD" id="cd00167">
    <property type="entry name" value="SANT"/>
    <property type="match status" value="1"/>
</dbReference>
<dbReference type="AlphaFoldDB" id="A0A427Y6V2"/>
<feature type="compositionally biased region" description="Acidic residues" evidence="1">
    <location>
        <begin position="330"/>
        <end position="352"/>
    </location>
</feature>
<dbReference type="Gene3D" id="1.10.10.60">
    <property type="entry name" value="Homeodomain-like"/>
    <property type="match status" value="1"/>
</dbReference>
<dbReference type="STRING" id="105984.A0A427Y6V2"/>
<feature type="region of interest" description="Disordered" evidence="1">
    <location>
        <begin position="463"/>
        <end position="581"/>
    </location>
</feature>
<reference evidence="3 4" key="1">
    <citation type="submission" date="2018-11" db="EMBL/GenBank/DDBJ databases">
        <title>Genome sequence of Apiotrichum porosum DSM 27194.</title>
        <authorList>
            <person name="Aliyu H."/>
            <person name="Gorte O."/>
            <person name="Ochsenreither K."/>
        </authorList>
    </citation>
    <scope>NUCLEOTIDE SEQUENCE [LARGE SCALE GENOMIC DNA]</scope>
    <source>
        <strain evidence="3 4">DSM 27194</strain>
    </source>
</reference>
<sequence>MALRIPGKGNFKPVKPVKPGVRRPPAGAPPSKPPARPAPPPASAPQQRPPPPASTPNDPEPQPPVPVAVSELPPGFTPAAEPPVPTVEPAPAQKVASPPPPGIAAPAAPPAPPARERNREATPTSTPRAATPGRSFSRGPSAGPGGRGGITKALLAAAASSTTPVRKHAGRGGRDKPTPKPKTPAPTQPTQSTVFEFSSTVRSSPPPSIQAESSWGPPVVGSSAPAPPMASQSSELPPTFGTASDMPPTILSFPGADDAPPAVGRASSPAQLTANTAADIVSAIAAGAAPAEAAESSTPKKRKTKATTGTEESSAKRRRGAQARARRQETEDDNEEEDRDEDAEDDEEDAEPASERKKRGPRGKYGSRGKAGTINDRRTTAHKRQVAVAHPELDGVEVNELVGTEVNPTTMTMSDLATTLVSQGRVSARTLKLHQFQRSEGERKAKLRVEKTERNWRRRQIVRRKARQLRNERREERREIAREEGDAAAEISEDEADSEEDYEPDPDRLTPPGSPKKAERVAPIVFEPVDDEAAEGEGEGGEGSGAMRAPADGDEDIEGLGLTGGHGADNDHEEEEDVGEVVEGFQLPVEQDGDDFEGLEASNYQGGYLDEEGNWIEKETNHAAALHQRNEEHRRRILEGDHDQPVELIDNDTQFVNSSTWGKKVANDRWTTEETELFFDVLRETGENYSLMKAYFPGRSVRQLKNKGTRENRNNPQRMTDAILNRKPMDKEYLAKSAGFNVETPYDRENAFFEEVAKEKERVILGLDLPPAGEGEGEANEKTDWVPEEFGEEDLQITRI</sequence>
<evidence type="ECO:0000259" key="2">
    <source>
        <dbReference type="SMART" id="SM00717"/>
    </source>
</evidence>
<name>A0A427Y6V2_9TREE</name>
<accession>A0A427Y6V2</accession>
<feature type="domain" description="Myb-like" evidence="2">
    <location>
        <begin position="666"/>
        <end position="714"/>
    </location>
</feature>
<feature type="compositionally biased region" description="Pro residues" evidence="1">
    <location>
        <begin position="97"/>
        <end position="113"/>
    </location>
</feature>
<feature type="compositionally biased region" description="Acidic residues" evidence="1">
    <location>
        <begin position="528"/>
        <end position="540"/>
    </location>
</feature>
<evidence type="ECO:0000313" key="4">
    <source>
        <dbReference type="Proteomes" id="UP000279236"/>
    </source>
</evidence>
<dbReference type="SMART" id="SM00717">
    <property type="entry name" value="SANT"/>
    <property type="match status" value="1"/>
</dbReference>
<dbReference type="GO" id="GO:0000126">
    <property type="term" value="C:transcription factor TFIIIB complex"/>
    <property type="evidence" value="ECO:0007669"/>
    <property type="project" value="TreeGrafter"/>
</dbReference>
<keyword evidence="4" id="KW-1185">Reference proteome</keyword>
<dbReference type="InterPro" id="IPR039467">
    <property type="entry name" value="TFIIIB_B''_Myb"/>
</dbReference>
<comment type="caution">
    <text evidence="3">The sequence shown here is derived from an EMBL/GenBank/DDBJ whole genome shotgun (WGS) entry which is preliminary data.</text>
</comment>
<feature type="region of interest" description="Disordered" evidence="1">
    <location>
        <begin position="768"/>
        <end position="800"/>
    </location>
</feature>
<feature type="region of interest" description="Disordered" evidence="1">
    <location>
        <begin position="287"/>
        <end position="384"/>
    </location>
</feature>
<dbReference type="Pfam" id="PF15963">
    <property type="entry name" value="Myb_DNA-bind_7"/>
    <property type="match status" value="1"/>
</dbReference>
<evidence type="ECO:0000256" key="1">
    <source>
        <dbReference type="SAM" id="MobiDB-lite"/>
    </source>
</evidence>
<dbReference type="PANTHER" id="PTHR22929:SF0">
    <property type="entry name" value="TRANSCRIPTION FACTOR TFIIIB COMPONENT B'' HOMOLOG"/>
    <property type="match status" value="1"/>
</dbReference>
<dbReference type="OrthoDB" id="272624at2759"/>
<feature type="compositionally biased region" description="Low complexity" evidence="1">
    <location>
        <begin position="153"/>
        <end position="163"/>
    </location>
</feature>
<dbReference type="InterPro" id="IPR001005">
    <property type="entry name" value="SANT/Myb"/>
</dbReference>
<dbReference type="RefSeq" id="XP_028479579.1">
    <property type="nucleotide sequence ID" value="XM_028620607.1"/>
</dbReference>
<feature type="compositionally biased region" description="Pro residues" evidence="1">
    <location>
        <begin position="26"/>
        <end position="66"/>
    </location>
</feature>
<dbReference type="PRINTS" id="PR01217">
    <property type="entry name" value="PRICHEXTENSN"/>
</dbReference>
<dbReference type="GO" id="GO:0001156">
    <property type="term" value="F:TFIIIC-class transcription factor complex binding"/>
    <property type="evidence" value="ECO:0007669"/>
    <property type="project" value="TreeGrafter"/>
</dbReference>
<dbReference type="GeneID" id="39589609"/>
<dbReference type="Proteomes" id="UP000279236">
    <property type="component" value="Unassembled WGS sequence"/>
</dbReference>
<feature type="compositionally biased region" description="Polar residues" evidence="1">
    <location>
        <begin position="192"/>
        <end position="203"/>
    </location>
</feature>
<evidence type="ECO:0000313" key="3">
    <source>
        <dbReference type="EMBL" id="RSH86794.1"/>
    </source>
</evidence>
<feature type="compositionally biased region" description="Basic residues" evidence="1">
    <location>
        <begin position="316"/>
        <end position="325"/>
    </location>
</feature>
<protein>
    <submittedName>
        <fullName evidence="3">Transcription factor TFIIIB component B</fullName>
    </submittedName>
</protein>
<feature type="compositionally biased region" description="Acidic residues" evidence="1">
    <location>
        <begin position="786"/>
        <end position="800"/>
    </location>
</feature>
<dbReference type="InterPro" id="IPR009057">
    <property type="entry name" value="Homeodomain-like_sf"/>
</dbReference>
<feature type="compositionally biased region" description="Basic and acidic residues" evidence="1">
    <location>
        <begin position="469"/>
        <end position="485"/>
    </location>
</feature>
<dbReference type="EMBL" id="RSCE01000002">
    <property type="protein sequence ID" value="RSH86794.1"/>
    <property type="molecule type" value="Genomic_DNA"/>
</dbReference>
<feature type="compositionally biased region" description="Basic residues" evidence="1">
    <location>
        <begin position="356"/>
        <end position="367"/>
    </location>
</feature>
<dbReference type="SUPFAM" id="SSF46689">
    <property type="entry name" value="Homeodomain-like"/>
    <property type="match status" value="1"/>
</dbReference>
<proteinExistence type="predicted"/>
<dbReference type="PANTHER" id="PTHR22929">
    <property type="entry name" value="RNA POLYMERASE III TRANSCRIPTION INITIATION FACTOR B"/>
    <property type="match status" value="1"/>
</dbReference>
<organism evidence="3 4">
    <name type="scientific">Apiotrichum porosum</name>
    <dbReference type="NCBI Taxonomy" id="105984"/>
    <lineage>
        <taxon>Eukaryota</taxon>
        <taxon>Fungi</taxon>
        <taxon>Dikarya</taxon>
        <taxon>Basidiomycota</taxon>
        <taxon>Agaricomycotina</taxon>
        <taxon>Tremellomycetes</taxon>
        <taxon>Trichosporonales</taxon>
        <taxon>Trichosporonaceae</taxon>
        <taxon>Apiotrichum</taxon>
    </lineage>
</organism>